<accession>A0A5K3F4Y0</accession>
<dbReference type="SUPFAM" id="SSF82895">
    <property type="entry name" value="TSP-1 type 1 repeat"/>
    <property type="match status" value="3"/>
</dbReference>
<feature type="domain" description="Ig-like" evidence="17">
    <location>
        <begin position="1081"/>
        <end position="1165"/>
    </location>
</feature>
<evidence type="ECO:0000256" key="8">
    <source>
        <dbReference type="ARBA" id="ARBA00022729"/>
    </source>
</evidence>
<evidence type="ECO:0000256" key="15">
    <source>
        <dbReference type="ARBA" id="ARBA00069893"/>
    </source>
</evidence>
<feature type="domain" description="Ig-like" evidence="17">
    <location>
        <begin position="1173"/>
        <end position="1261"/>
    </location>
</feature>
<feature type="domain" description="Ig-like" evidence="17">
    <location>
        <begin position="3"/>
        <end position="90"/>
    </location>
</feature>
<dbReference type="Pfam" id="PF07679">
    <property type="entry name" value="I-set"/>
    <property type="match status" value="10"/>
</dbReference>
<dbReference type="CDD" id="cd00096">
    <property type="entry name" value="Ig"/>
    <property type="match status" value="6"/>
</dbReference>
<dbReference type="GO" id="GO:0030424">
    <property type="term" value="C:axon"/>
    <property type="evidence" value="ECO:0007669"/>
    <property type="project" value="TreeGrafter"/>
</dbReference>
<feature type="domain" description="Ig-like" evidence="17">
    <location>
        <begin position="1266"/>
        <end position="1350"/>
    </location>
</feature>
<keyword evidence="4" id="KW-1003">Cell membrane</keyword>
<feature type="domain" description="Ig-like" evidence="17">
    <location>
        <begin position="286"/>
        <end position="376"/>
    </location>
</feature>
<evidence type="ECO:0000256" key="16">
    <source>
        <dbReference type="SAM" id="MobiDB-lite"/>
    </source>
</evidence>
<keyword evidence="7" id="KW-0812">Transmembrane</keyword>
<evidence type="ECO:0000313" key="18">
    <source>
        <dbReference type="WBParaSite" id="MCU_004883-RB"/>
    </source>
</evidence>
<dbReference type="PROSITE" id="PS50092">
    <property type="entry name" value="TSP1"/>
    <property type="match status" value="3"/>
</dbReference>
<dbReference type="InterPro" id="IPR050958">
    <property type="entry name" value="Cell_Adh-Cytoskel_Orgn"/>
</dbReference>
<dbReference type="GO" id="GO:0007156">
    <property type="term" value="P:homophilic cell adhesion via plasma membrane adhesion molecules"/>
    <property type="evidence" value="ECO:0007669"/>
    <property type="project" value="TreeGrafter"/>
</dbReference>
<keyword evidence="8" id="KW-0732">Signal</keyword>
<dbReference type="InterPro" id="IPR013106">
    <property type="entry name" value="Ig_V-set"/>
</dbReference>
<dbReference type="FunFam" id="2.20.100.10:FF:000007">
    <property type="entry name" value="Thrombospondin 1"/>
    <property type="match status" value="1"/>
</dbReference>
<dbReference type="Pfam" id="PF13927">
    <property type="entry name" value="Ig_3"/>
    <property type="match status" value="6"/>
</dbReference>
<keyword evidence="13" id="KW-0325">Glycoprotein</keyword>
<evidence type="ECO:0000256" key="9">
    <source>
        <dbReference type="ARBA" id="ARBA00022737"/>
    </source>
</evidence>
<dbReference type="PANTHER" id="PTHR45080:SF8">
    <property type="entry name" value="IG-LIKE DOMAIN-CONTAINING PROTEIN"/>
    <property type="match status" value="1"/>
</dbReference>
<reference evidence="18" key="1">
    <citation type="submission" date="2019-11" db="UniProtKB">
        <authorList>
            <consortium name="WormBaseParasite"/>
        </authorList>
    </citation>
    <scope>IDENTIFICATION</scope>
</reference>
<dbReference type="InterPro" id="IPR036383">
    <property type="entry name" value="TSP1_rpt_sf"/>
</dbReference>
<evidence type="ECO:0000256" key="14">
    <source>
        <dbReference type="ARBA" id="ARBA00023319"/>
    </source>
</evidence>
<feature type="domain" description="Ig-like" evidence="17">
    <location>
        <begin position="701"/>
        <end position="796"/>
    </location>
</feature>
<organism evidence="18">
    <name type="scientific">Mesocestoides corti</name>
    <name type="common">Flatworm</name>
    <dbReference type="NCBI Taxonomy" id="53468"/>
    <lineage>
        <taxon>Eukaryota</taxon>
        <taxon>Metazoa</taxon>
        <taxon>Spiralia</taxon>
        <taxon>Lophotrochozoa</taxon>
        <taxon>Platyhelminthes</taxon>
        <taxon>Cestoda</taxon>
        <taxon>Eucestoda</taxon>
        <taxon>Cyclophyllidea</taxon>
        <taxon>Mesocestoididae</taxon>
        <taxon>Mesocestoides</taxon>
    </lineage>
</organism>
<dbReference type="InterPro" id="IPR000884">
    <property type="entry name" value="TSP1_rpt"/>
</dbReference>
<dbReference type="PROSITE" id="PS50835">
    <property type="entry name" value="IG_LIKE"/>
    <property type="match status" value="16"/>
</dbReference>
<dbReference type="GO" id="GO:0005576">
    <property type="term" value="C:extracellular region"/>
    <property type="evidence" value="ECO:0007669"/>
    <property type="project" value="UniProtKB-SubCell"/>
</dbReference>
<feature type="domain" description="Ig-like" evidence="17">
    <location>
        <begin position="192"/>
        <end position="281"/>
    </location>
</feature>
<evidence type="ECO:0000256" key="11">
    <source>
        <dbReference type="ARBA" id="ARBA00023136"/>
    </source>
</evidence>
<keyword evidence="11" id="KW-0472">Membrane</keyword>
<dbReference type="SUPFAM" id="SSF48726">
    <property type="entry name" value="Immunoglobulin"/>
    <property type="match status" value="16"/>
</dbReference>
<dbReference type="InterPro" id="IPR036179">
    <property type="entry name" value="Ig-like_dom_sf"/>
</dbReference>
<dbReference type="FunFam" id="2.60.40.10:FF:000032">
    <property type="entry name" value="palladin isoform X1"/>
    <property type="match status" value="5"/>
</dbReference>
<dbReference type="Gene3D" id="2.20.100.10">
    <property type="entry name" value="Thrombospondin type-1 (TSP1) repeat"/>
    <property type="match status" value="3"/>
</dbReference>
<dbReference type="GO" id="GO:0005886">
    <property type="term" value="C:plasma membrane"/>
    <property type="evidence" value="ECO:0007669"/>
    <property type="project" value="UniProtKB-SubCell"/>
</dbReference>
<evidence type="ECO:0000256" key="2">
    <source>
        <dbReference type="ARBA" id="ARBA00004236"/>
    </source>
</evidence>
<dbReference type="FunFam" id="2.60.40.10:FF:000503">
    <property type="entry name" value="Hemicentin 1"/>
    <property type="match status" value="1"/>
</dbReference>
<dbReference type="SMART" id="SM00209">
    <property type="entry name" value="TSP1"/>
    <property type="match status" value="3"/>
</dbReference>
<evidence type="ECO:0000256" key="3">
    <source>
        <dbReference type="ARBA" id="ARBA00004613"/>
    </source>
</evidence>
<evidence type="ECO:0000256" key="10">
    <source>
        <dbReference type="ARBA" id="ARBA00022989"/>
    </source>
</evidence>
<dbReference type="SMART" id="SM00409">
    <property type="entry name" value="IG"/>
    <property type="match status" value="16"/>
</dbReference>
<dbReference type="InterPro" id="IPR013098">
    <property type="entry name" value="Ig_I-set"/>
</dbReference>
<feature type="domain" description="Ig-like" evidence="17">
    <location>
        <begin position="596"/>
        <end position="697"/>
    </location>
</feature>
<name>A0A5K3F4Y0_MESCO</name>
<feature type="domain" description="Ig-like" evidence="17">
    <location>
        <begin position="91"/>
        <end position="187"/>
    </location>
</feature>
<evidence type="ECO:0000256" key="13">
    <source>
        <dbReference type="ARBA" id="ARBA00023180"/>
    </source>
</evidence>
<keyword evidence="6" id="KW-0245">EGF-like domain</keyword>
<evidence type="ECO:0000256" key="5">
    <source>
        <dbReference type="ARBA" id="ARBA00022525"/>
    </source>
</evidence>
<proteinExistence type="predicted"/>
<feature type="domain" description="Ig-like" evidence="17">
    <location>
        <begin position="897"/>
        <end position="981"/>
    </location>
</feature>
<evidence type="ECO:0000259" key="17">
    <source>
        <dbReference type="PROSITE" id="PS50835"/>
    </source>
</evidence>
<dbReference type="GO" id="GO:0008046">
    <property type="term" value="F:axon guidance receptor activity"/>
    <property type="evidence" value="ECO:0007669"/>
    <property type="project" value="TreeGrafter"/>
</dbReference>
<feature type="domain" description="Ig-like" evidence="17">
    <location>
        <begin position="1445"/>
        <end position="1531"/>
    </location>
</feature>
<evidence type="ECO:0000256" key="4">
    <source>
        <dbReference type="ARBA" id="ARBA00022475"/>
    </source>
</evidence>
<sequence>AKPIFEDGLDHDTPELVRGKSALLWCNATGFPVPKIKWMSHEGEIDPKSEQFQIKEDGRALFIANVTHSTASRYTCTATNEAGEARRIIDPVIVYAPVIISHEGENPRPIVMNGDTQLSCDWDAYPDAKVEWFKAGEPINEYDFPRANLSMRNAMLYLHHAEPEDAGIYRCVVTNRIGSTKRQWNVIVMSPPRFLYSSVEGTHSVSLGGSFTLFCVADGEPKPVVRWTKDGLPISGTQDDLKLSDDGIHLSIPVAEENDAGRYACIASSPYGEVAKQFDIKVMYAPRLDGDGQRQYSIERTVGSSVILECLVIGNPTPTIEWFKDGAKLDPLPYRYRLFNQKRELEILSIQPMDAGRYRCVASNEVGSLEVSVDMTVGAPPRIDRGRLRSEYVVKEGDELVLPCPATGSPEPRLVFTRTDLDPNTQTMVEHQIGEQGSSNSEPSATNKNLIARRAVVSQDLQSLTVFRVQKSDSGSYQCNASNEIGWDTMKYTVRVRVPPSFDTSNVQPEVHWFINQTRFLDCPLQGFADPPAIVTWERHGVPVVSGPNIQISSPDGSRLTVHRVSLSDVGDYKCVASNEVGRTSQSFRVLVFVRPRFLDPTRKIQIEAIQNQTVHMSCEVSGDPPPRVTWFKRDVELFPPGSFATSGSSQDPPRNVMPLQGDQILQLTNVQKSDAGDYTCMATNGGEAIEKKFNLTVIMPPAILKPQGSPEAHSTREYVPATFHCLIRDYNSTKPEIIWTKDGSPILMSEDGDYFVVQDGSQVLTVVRPTPSETGMYRCEAKNKAGVDSHQFQLTVTASPRFPPDFVRYREKITKQIGSQVRLKCPVSGSPPPVVTWYYNGSPLLPYTMPSHYNFEIDNKLLHFIAGQKDSGEYRCIAHNEVGNISKTYELEIIMPPLVRLDRAEMREREGSTFTVQCTAEGHPQPKIEWTRSTGGLFRIGTNVDLSTGLLTITDARKEDSGGYTCTATNKISSDSKTVDIQIIERPVIHTTTAPVVVNEGDQVVLPCAVSGTPPIQIQWRLPSGQQITQDEILGFQVLSQQGLLIERATRGHAGLYRCSASNEAGNQNAVLSLEVLVPPKLVRPATTEASGRINSVLQLNCEVEEGIPKPIVIWERHGVSFSRTKSFYTTTDSGLFIFNALKPQDEGEWICVARNPAGEDRLSFNVIVSKPPRVVMPMSSVGYEGQSVTIECQVEGKPIPKVTWEFKNQPISIALGSRARLETPTRLTIHNLQPEDAGNYFCIADIPGQDRVTDSTYLTVFTVPTFVSTPNRSMEAFEDRWIQFRCTADGHPKPEIKWTFKGSIVGSNPSHNGIGSLIIGPLRESHSGQYACIAANEAGKREHTFHFTVKTRPKVHMYQSDEAVRNSDMARLFCNVSGEADSIVWLKDGIPIESNRRVNIEDDGASLVISMARSTDNGIYQCIAANPVGEDLGELRLVVESKPQLVKTPANTTASLGEIVTLECQAEGHPVPIITWYHNNVTVQMSSTHSIIRNGSLRIVGVSEKDEGIYHCVASSNQGEVISDPAVISVQVQGGWSEWMPWQPCSVTCGRGIQMRKRLCDSPPPKNGGSYCVGDNTETRPCLQAFCPVDGVWGSWTPWSACSSSCGAGLRQRSRKCDSPPPSNGGKPCPGEPMEDMLCEDLPLCPINGGWSSWGPWSSCSRTCGAGGTQRRERKCDMPPPSNGGRQCVGPESGVG</sequence>
<feature type="domain" description="Ig-like" evidence="17">
    <location>
        <begin position="805"/>
        <end position="893"/>
    </location>
</feature>
<dbReference type="WBParaSite" id="MCU_004883-RB">
    <property type="protein sequence ID" value="MCU_004883-RB"/>
    <property type="gene ID" value="MCU_004883"/>
</dbReference>
<dbReference type="PRINTS" id="PR01705">
    <property type="entry name" value="TSP1REPEAT"/>
</dbReference>
<dbReference type="FunFam" id="2.60.40.10:FF:000273">
    <property type="entry name" value="contactin-3 isoform X1"/>
    <property type="match status" value="1"/>
</dbReference>
<keyword evidence="10" id="KW-1133">Transmembrane helix</keyword>
<dbReference type="InterPro" id="IPR007110">
    <property type="entry name" value="Ig-like_dom"/>
</dbReference>
<dbReference type="PANTHER" id="PTHR45080">
    <property type="entry name" value="CONTACTIN 5"/>
    <property type="match status" value="1"/>
</dbReference>
<feature type="domain" description="Ig-like" evidence="17">
    <location>
        <begin position="381"/>
        <end position="495"/>
    </location>
</feature>
<evidence type="ECO:0000256" key="7">
    <source>
        <dbReference type="ARBA" id="ARBA00022692"/>
    </source>
</evidence>
<dbReference type="InterPro" id="IPR003599">
    <property type="entry name" value="Ig_sub"/>
</dbReference>
<feature type="region of interest" description="Disordered" evidence="16">
    <location>
        <begin position="1666"/>
        <end position="1698"/>
    </location>
</feature>
<evidence type="ECO:0000256" key="1">
    <source>
        <dbReference type="ARBA" id="ARBA00004167"/>
    </source>
</evidence>
<dbReference type="FunFam" id="2.20.100.10:FF:000001">
    <property type="entry name" value="semaphorin-5A isoform X1"/>
    <property type="match status" value="1"/>
</dbReference>
<feature type="domain" description="Ig-like" evidence="17">
    <location>
        <begin position="988"/>
        <end position="1074"/>
    </location>
</feature>
<protein>
    <recommendedName>
        <fullName evidence="15">Cell adhesion molecule-related/down-regulated by oncogenes</fullName>
    </recommendedName>
</protein>
<dbReference type="Gene3D" id="2.60.40.10">
    <property type="entry name" value="Immunoglobulins"/>
    <property type="match status" value="16"/>
</dbReference>
<dbReference type="SMART" id="SM00406">
    <property type="entry name" value="IGv"/>
    <property type="match status" value="6"/>
</dbReference>
<keyword evidence="9" id="KW-0677">Repeat</keyword>
<feature type="domain" description="Ig-like" evidence="17">
    <location>
        <begin position="500"/>
        <end position="591"/>
    </location>
</feature>
<keyword evidence="5" id="KW-0964">Secreted</keyword>
<dbReference type="Pfam" id="PF00090">
    <property type="entry name" value="TSP_1"/>
    <property type="match status" value="3"/>
</dbReference>
<evidence type="ECO:0000256" key="6">
    <source>
        <dbReference type="ARBA" id="ARBA00022536"/>
    </source>
</evidence>
<comment type="subcellular location">
    <subcellularLocation>
        <location evidence="2">Cell membrane</location>
    </subcellularLocation>
    <subcellularLocation>
        <location evidence="1">Membrane</location>
        <topology evidence="1">Single-pass membrane protein</topology>
    </subcellularLocation>
    <subcellularLocation>
        <location evidence="3">Secreted</location>
    </subcellularLocation>
</comment>
<dbReference type="FunFam" id="2.60.40.10:FF:000005">
    <property type="entry name" value="Neuronal cell adhesion molecule"/>
    <property type="match status" value="1"/>
</dbReference>
<dbReference type="SMART" id="SM00408">
    <property type="entry name" value="IGc2"/>
    <property type="match status" value="16"/>
</dbReference>
<dbReference type="InterPro" id="IPR013783">
    <property type="entry name" value="Ig-like_fold"/>
</dbReference>
<keyword evidence="14" id="KW-0393">Immunoglobulin domain</keyword>
<dbReference type="FunFam" id="2.20.100.10:FF:000067">
    <property type="entry name" value="Hemicentin 1"/>
    <property type="match status" value="1"/>
</dbReference>
<dbReference type="GO" id="GO:0050808">
    <property type="term" value="P:synapse organization"/>
    <property type="evidence" value="ECO:0007669"/>
    <property type="project" value="TreeGrafter"/>
</dbReference>
<evidence type="ECO:0000256" key="12">
    <source>
        <dbReference type="ARBA" id="ARBA00023157"/>
    </source>
</evidence>
<dbReference type="GO" id="GO:0043025">
    <property type="term" value="C:neuronal cell body"/>
    <property type="evidence" value="ECO:0007669"/>
    <property type="project" value="TreeGrafter"/>
</dbReference>
<keyword evidence="12" id="KW-1015">Disulfide bond</keyword>
<feature type="domain" description="Ig-like" evidence="17">
    <location>
        <begin position="1355"/>
        <end position="1442"/>
    </location>
</feature>
<dbReference type="InterPro" id="IPR003598">
    <property type="entry name" value="Ig_sub2"/>
</dbReference>